<proteinExistence type="predicted"/>
<accession>A0AAW1KGW3</accession>
<evidence type="ECO:0000313" key="2">
    <source>
        <dbReference type="EMBL" id="KAK9717106.1"/>
    </source>
</evidence>
<name>A0AAW1KGW3_POPJA</name>
<dbReference type="Proteomes" id="UP001458880">
    <property type="component" value="Unassembled WGS sequence"/>
</dbReference>
<evidence type="ECO:0000313" key="3">
    <source>
        <dbReference type="Proteomes" id="UP001458880"/>
    </source>
</evidence>
<protein>
    <submittedName>
        <fullName evidence="2">Uncharacterized protein</fullName>
    </submittedName>
</protein>
<reference evidence="2 3" key="1">
    <citation type="journal article" date="2024" name="BMC Genomics">
        <title>De novo assembly and annotation of Popillia japonica's genome with initial clues to its potential as an invasive pest.</title>
        <authorList>
            <person name="Cucini C."/>
            <person name="Boschi S."/>
            <person name="Funari R."/>
            <person name="Cardaioli E."/>
            <person name="Iannotti N."/>
            <person name="Marturano G."/>
            <person name="Paoli F."/>
            <person name="Bruttini M."/>
            <person name="Carapelli A."/>
            <person name="Frati F."/>
            <person name="Nardi F."/>
        </authorList>
    </citation>
    <scope>NUCLEOTIDE SEQUENCE [LARGE SCALE GENOMIC DNA]</scope>
    <source>
        <strain evidence="2">DMR45628</strain>
    </source>
</reference>
<dbReference type="EMBL" id="JASPKY010000247">
    <property type="protein sequence ID" value="KAK9717106.1"/>
    <property type="molecule type" value="Genomic_DNA"/>
</dbReference>
<comment type="caution">
    <text evidence="2">The sequence shown here is derived from an EMBL/GenBank/DDBJ whole genome shotgun (WGS) entry which is preliminary data.</text>
</comment>
<organism evidence="2 3">
    <name type="scientific">Popillia japonica</name>
    <name type="common">Japanese beetle</name>
    <dbReference type="NCBI Taxonomy" id="7064"/>
    <lineage>
        <taxon>Eukaryota</taxon>
        <taxon>Metazoa</taxon>
        <taxon>Ecdysozoa</taxon>
        <taxon>Arthropoda</taxon>
        <taxon>Hexapoda</taxon>
        <taxon>Insecta</taxon>
        <taxon>Pterygota</taxon>
        <taxon>Neoptera</taxon>
        <taxon>Endopterygota</taxon>
        <taxon>Coleoptera</taxon>
        <taxon>Polyphaga</taxon>
        <taxon>Scarabaeiformia</taxon>
        <taxon>Scarabaeidae</taxon>
        <taxon>Rutelinae</taxon>
        <taxon>Popillia</taxon>
    </lineage>
</organism>
<feature type="region of interest" description="Disordered" evidence="1">
    <location>
        <begin position="171"/>
        <end position="200"/>
    </location>
</feature>
<sequence length="293" mass="33313">MLDEKRDKLWLQQIQEADEDQGNFWKLLKRIGKQQAPNAPLKSDGKLLYDDAEKAEATATFLETQFSFESTSDHKTIAGVERSWNKISRANVVDATTVTVDKVKELIQKINSKKAPGNDGIPNRALKIMDKNPLALRCILLQICNMSRGNKFLTQAELDYLAENLNLSESEDEYENLSDDSNYLPERDEVDEENDVENTENMPTNEMKKMLYKKPCCLQHRCYGQADNFELYAGPENYFTRLMRGEPNLGVTGNYGQADNFELYAGPENYFTRLMRGEPNLGVTGNIVGGWQG</sequence>
<dbReference type="AlphaFoldDB" id="A0AAW1KGW3"/>
<evidence type="ECO:0000256" key="1">
    <source>
        <dbReference type="SAM" id="MobiDB-lite"/>
    </source>
</evidence>
<keyword evidence="3" id="KW-1185">Reference proteome</keyword>
<gene>
    <name evidence="2" type="ORF">QE152_g24379</name>
</gene>
<feature type="compositionally biased region" description="Acidic residues" evidence="1">
    <location>
        <begin position="188"/>
        <end position="198"/>
    </location>
</feature>